<evidence type="ECO:0000313" key="2">
    <source>
        <dbReference type="EMBL" id="KAG2885967.1"/>
    </source>
</evidence>
<gene>
    <name evidence="3" type="ORF">PC115_g14833</name>
    <name evidence="2" type="ORF">PC117_g25469</name>
    <name evidence="4" type="ORF">PC129_g14632</name>
</gene>
<accession>A0A8T1HPT7</accession>
<dbReference type="Proteomes" id="UP000736787">
    <property type="component" value="Unassembled WGS sequence"/>
</dbReference>
<dbReference type="EMBL" id="RCMV01000638">
    <property type="protein sequence ID" value="KAG3214450.1"/>
    <property type="molecule type" value="Genomic_DNA"/>
</dbReference>
<comment type="caution">
    <text evidence="4">The sequence shown here is derived from an EMBL/GenBank/DDBJ whole genome shotgun (WGS) entry which is preliminary data.</text>
</comment>
<proteinExistence type="predicted"/>
<feature type="region of interest" description="Disordered" evidence="1">
    <location>
        <begin position="1"/>
        <end position="22"/>
    </location>
</feature>
<evidence type="ECO:0000313" key="5">
    <source>
        <dbReference type="Proteomes" id="UP000760860"/>
    </source>
</evidence>
<organism evidence="4 5">
    <name type="scientific">Phytophthora cactorum</name>
    <dbReference type="NCBI Taxonomy" id="29920"/>
    <lineage>
        <taxon>Eukaryota</taxon>
        <taxon>Sar</taxon>
        <taxon>Stramenopiles</taxon>
        <taxon>Oomycota</taxon>
        <taxon>Peronosporomycetes</taxon>
        <taxon>Peronosporales</taxon>
        <taxon>Peronosporaceae</taxon>
        <taxon>Phytophthora</taxon>
    </lineage>
</organism>
<name>A0A8T1HPT7_9STRA</name>
<dbReference type="VEuPathDB" id="FungiDB:PC110_g14515"/>
<reference evidence="4" key="1">
    <citation type="submission" date="2018-05" db="EMBL/GenBank/DDBJ databases">
        <title>Effector identification in a new, highly contiguous assembly of the strawberry crown rot pathogen Phytophthora cactorum.</title>
        <authorList>
            <person name="Armitage A.D."/>
            <person name="Nellist C.F."/>
            <person name="Bates H."/>
            <person name="Vickerstaff R.J."/>
            <person name="Harrison R.J."/>
        </authorList>
    </citation>
    <scope>NUCLEOTIDE SEQUENCE</scope>
    <source>
        <strain evidence="3">4032</strain>
        <strain evidence="2">4040</strain>
        <strain evidence="4">P421</strain>
    </source>
</reference>
<evidence type="ECO:0000313" key="3">
    <source>
        <dbReference type="EMBL" id="KAG2904797.1"/>
    </source>
</evidence>
<sequence length="346" mass="37975">MASIGITPPEPNPATQESADGPVHLLNKPVKRALSELSRRSATSLPAFLELLQKIAREGVQVRLKEILPRQSIRPPNHGSARDTINVLRKDIRKEQDAWKCLVLDMDLLEQWPQVIISSFGVVDKGSEDSNVSGHTIHDLSYSEGSSISYCTDQDSTTKPDYNHGAAVARAILKAKQDFPGAVAYVMAEDVATAFRNISIYSNSAYLLAGLIEEENALVIELSAPFGWTRFPGFYEIFGGAISHVHGCHTNAVSPAGFFSYHWVDDHINVTAGIGTAFNDKDRPLRSTMMDILGADAINTKKFTEWKTRQRVLGLEFDSIDEVVAIPSAKIQTLAGLLLPPIARRP</sequence>
<evidence type="ECO:0000256" key="1">
    <source>
        <dbReference type="SAM" id="MobiDB-lite"/>
    </source>
</evidence>
<dbReference type="Proteomes" id="UP000774804">
    <property type="component" value="Unassembled WGS sequence"/>
</dbReference>
<evidence type="ECO:0000313" key="4">
    <source>
        <dbReference type="EMBL" id="KAG3214450.1"/>
    </source>
</evidence>
<dbReference type="Proteomes" id="UP000760860">
    <property type="component" value="Unassembled WGS sequence"/>
</dbReference>
<dbReference type="EMBL" id="RCMK01001986">
    <property type="protein sequence ID" value="KAG2885967.1"/>
    <property type="molecule type" value="Genomic_DNA"/>
</dbReference>
<dbReference type="EMBL" id="RCMI01000581">
    <property type="protein sequence ID" value="KAG2904797.1"/>
    <property type="molecule type" value="Genomic_DNA"/>
</dbReference>
<dbReference type="AlphaFoldDB" id="A0A8T1HPT7"/>
<protein>
    <submittedName>
        <fullName evidence="4">Uncharacterized protein</fullName>
    </submittedName>
</protein>